<dbReference type="HOGENOM" id="CLU_2593062_0_0_1"/>
<dbReference type="Gramene" id="Bo3g005510.1">
    <property type="protein sequence ID" value="Bo3g005510.1"/>
    <property type="gene ID" value="Bo3g005510"/>
</dbReference>
<sequence>MTRLFRSVNEPFGLLEQRKWNRPRVIEPERRNPRSTLLRLTGERIHSRSPDSFRPDSPESRTQIDHLLEKRANLLLYSPS</sequence>
<dbReference type="AlphaFoldDB" id="A0A0D3B0G6"/>
<name>A0A0D3B0G6_BRAOL</name>
<reference evidence="2" key="2">
    <citation type="submission" date="2015-03" db="UniProtKB">
        <authorList>
            <consortium name="EnsemblPlants"/>
        </authorList>
    </citation>
    <scope>IDENTIFICATION</scope>
</reference>
<evidence type="ECO:0000313" key="3">
    <source>
        <dbReference type="Proteomes" id="UP000032141"/>
    </source>
</evidence>
<protein>
    <submittedName>
        <fullName evidence="2">Uncharacterized protein</fullName>
    </submittedName>
</protein>
<dbReference type="Proteomes" id="UP000032141">
    <property type="component" value="Chromosome C3"/>
</dbReference>
<evidence type="ECO:0000313" key="2">
    <source>
        <dbReference type="EnsemblPlants" id="Bo3g005510.1"/>
    </source>
</evidence>
<feature type="region of interest" description="Disordered" evidence="1">
    <location>
        <begin position="31"/>
        <end position="61"/>
    </location>
</feature>
<dbReference type="EnsemblPlants" id="Bo3g005510.1">
    <property type="protein sequence ID" value="Bo3g005510.1"/>
    <property type="gene ID" value="Bo3g005510"/>
</dbReference>
<proteinExistence type="predicted"/>
<feature type="compositionally biased region" description="Basic and acidic residues" evidence="1">
    <location>
        <begin position="41"/>
        <end position="61"/>
    </location>
</feature>
<evidence type="ECO:0000256" key="1">
    <source>
        <dbReference type="SAM" id="MobiDB-lite"/>
    </source>
</evidence>
<reference evidence="2 3" key="1">
    <citation type="journal article" date="2014" name="Genome Biol.">
        <title>Transcriptome and methylome profiling reveals relics of genome dominance in the mesopolyploid Brassica oleracea.</title>
        <authorList>
            <person name="Parkin I.A."/>
            <person name="Koh C."/>
            <person name="Tang H."/>
            <person name="Robinson S.J."/>
            <person name="Kagale S."/>
            <person name="Clarke W.E."/>
            <person name="Town C.D."/>
            <person name="Nixon J."/>
            <person name="Krishnakumar V."/>
            <person name="Bidwell S.L."/>
            <person name="Denoeud F."/>
            <person name="Belcram H."/>
            <person name="Links M.G."/>
            <person name="Just J."/>
            <person name="Clarke C."/>
            <person name="Bender T."/>
            <person name="Huebert T."/>
            <person name="Mason A.S."/>
            <person name="Pires J.C."/>
            <person name="Barker G."/>
            <person name="Moore J."/>
            <person name="Walley P.G."/>
            <person name="Manoli S."/>
            <person name="Batley J."/>
            <person name="Edwards D."/>
            <person name="Nelson M.N."/>
            <person name="Wang X."/>
            <person name="Paterson A.H."/>
            <person name="King G."/>
            <person name="Bancroft I."/>
            <person name="Chalhoub B."/>
            <person name="Sharpe A.G."/>
        </authorList>
    </citation>
    <scope>NUCLEOTIDE SEQUENCE</scope>
    <source>
        <strain evidence="2 3">cv. TO1000</strain>
    </source>
</reference>
<accession>A0A0D3B0G6</accession>
<keyword evidence="3" id="KW-1185">Reference proteome</keyword>
<organism evidence="2 3">
    <name type="scientific">Brassica oleracea var. oleracea</name>
    <dbReference type="NCBI Taxonomy" id="109376"/>
    <lineage>
        <taxon>Eukaryota</taxon>
        <taxon>Viridiplantae</taxon>
        <taxon>Streptophyta</taxon>
        <taxon>Embryophyta</taxon>
        <taxon>Tracheophyta</taxon>
        <taxon>Spermatophyta</taxon>
        <taxon>Magnoliopsida</taxon>
        <taxon>eudicotyledons</taxon>
        <taxon>Gunneridae</taxon>
        <taxon>Pentapetalae</taxon>
        <taxon>rosids</taxon>
        <taxon>malvids</taxon>
        <taxon>Brassicales</taxon>
        <taxon>Brassicaceae</taxon>
        <taxon>Brassiceae</taxon>
        <taxon>Brassica</taxon>
    </lineage>
</organism>